<name>A0ABY3RZ61_9MICO</name>
<accession>A0ABY3RZ61</accession>
<proteinExistence type="predicted"/>
<feature type="transmembrane region" description="Helical" evidence="1">
    <location>
        <begin position="54"/>
        <end position="75"/>
    </location>
</feature>
<evidence type="ECO:0000256" key="1">
    <source>
        <dbReference type="SAM" id="Phobius"/>
    </source>
</evidence>
<keyword evidence="1" id="KW-0472">Membrane</keyword>
<protein>
    <submittedName>
        <fullName evidence="2">Uncharacterized protein</fullName>
    </submittedName>
</protein>
<reference evidence="2 3" key="1">
    <citation type="submission" date="2023-01" db="EMBL/GenBank/DDBJ databases">
        <title>Characterization of estradiol degrading bacteria Microbacterium sp. MZT7 and reveal degrading genes through genome analysis.</title>
        <authorList>
            <person name="Hao P."/>
            <person name="Gao Y."/>
        </authorList>
    </citation>
    <scope>NUCLEOTIDE SEQUENCE [LARGE SCALE GENOMIC DNA]</scope>
    <source>
        <strain evidence="2 3">MZT7</strain>
    </source>
</reference>
<evidence type="ECO:0000313" key="3">
    <source>
        <dbReference type="Proteomes" id="UP001199642"/>
    </source>
</evidence>
<dbReference type="RefSeq" id="WP_231821480.1">
    <property type="nucleotide sequence ID" value="NZ_CP082781.1"/>
</dbReference>
<feature type="transmembrane region" description="Helical" evidence="1">
    <location>
        <begin position="105"/>
        <end position="123"/>
    </location>
</feature>
<feature type="transmembrane region" description="Helical" evidence="1">
    <location>
        <begin position="82"/>
        <end position="99"/>
    </location>
</feature>
<dbReference type="Proteomes" id="UP001199642">
    <property type="component" value="Chromosome"/>
</dbReference>
<keyword evidence="1" id="KW-1133">Transmembrane helix</keyword>
<keyword evidence="1" id="KW-0812">Transmembrane</keyword>
<organism evidence="2 3">
    <name type="scientific">Microbacterium resistens</name>
    <dbReference type="NCBI Taxonomy" id="156977"/>
    <lineage>
        <taxon>Bacteria</taxon>
        <taxon>Bacillati</taxon>
        <taxon>Actinomycetota</taxon>
        <taxon>Actinomycetes</taxon>
        <taxon>Micrococcales</taxon>
        <taxon>Microbacteriaceae</taxon>
        <taxon>Microbacterium</taxon>
    </lineage>
</organism>
<dbReference type="EMBL" id="CP082781">
    <property type="protein sequence ID" value="UGS28365.1"/>
    <property type="molecule type" value="Genomic_DNA"/>
</dbReference>
<evidence type="ECO:0000313" key="2">
    <source>
        <dbReference type="EMBL" id="UGS28365.1"/>
    </source>
</evidence>
<keyword evidence="3" id="KW-1185">Reference proteome</keyword>
<feature type="transmembrane region" description="Helical" evidence="1">
    <location>
        <begin position="16"/>
        <end position="42"/>
    </location>
</feature>
<sequence>MAEPTTRSRNRNKTPAPVVIGFCILLISLILTAVGLIVAYIAMAGSGQDLSDTLTNRAIMSGVTTLVQFILLFMVLRGNSRARLAITVLQVASLIPVFLHPEPLAFASVGIGILAAILFWIPASKPHFTSKAN</sequence>
<gene>
    <name evidence="2" type="ORF">K8F61_09515</name>
</gene>